<feature type="compositionally biased region" description="Acidic residues" evidence="5">
    <location>
        <begin position="108"/>
        <end position="132"/>
    </location>
</feature>
<protein>
    <recommendedName>
        <fullName evidence="10">CCHC-type domain-containing protein</fullName>
    </recommendedName>
</protein>
<keyword evidence="2 4" id="KW-0863">Zinc-finger</keyword>
<dbReference type="SMART" id="SM00575">
    <property type="entry name" value="ZnF_PMZ"/>
    <property type="match status" value="1"/>
</dbReference>
<feature type="domain" description="CCHC-type" evidence="6">
    <location>
        <begin position="686"/>
        <end position="700"/>
    </location>
</feature>
<feature type="compositionally biased region" description="Basic and acidic residues" evidence="5">
    <location>
        <begin position="88"/>
        <end position="107"/>
    </location>
</feature>
<evidence type="ECO:0000259" key="7">
    <source>
        <dbReference type="PROSITE" id="PS50966"/>
    </source>
</evidence>
<evidence type="ECO:0000259" key="6">
    <source>
        <dbReference type="PROSITE" id="PS50158"/>
    </source>
</evidence>
<evidence type="ECO:0000256" key="1">
    <source>
        <dbReference type="ARBA" id="ARBA00022723"/>
    </source>
</evidence>
<dbReference type="Pfam" id="PF10551">
    <property type="entry name" value="MULE"/>
    <property type="match status" value="1"/>
</dbReference>
<dbReference type="Pfam" id="PF04434">
    <property type="entry name" value="SWIM"/>
    <property type="match status" value="1"/>
</dbReference>
<dbReference type="InterPro" id="IPR006564">
    <property type="entry name" value="Znf_PMZ"/>
</dbReference>
<evidence type="ECO:0000256" key="3">
    <source>
        <dbReference type="ARBA" id="ARBA00022833"/>
    </source>
</evidence>
<dbReference type="Proteomes" id="UP000436088">
    <property type="component" value="Unassembled WGS sequence"/>
</dbReference>
<evidence type="ECO:0000256" key="4">
    <source>
        <dbReference type="PROSITE-ProRule" id="PRU00047"/>
    </source>
</evidence>
<dbReference type="PROSITE" id="PS50158">
    <property type="entry name" value="ZF_CCHC"/>
    <property type="match status" value="1"/>
</dbReference>
<feature type="compositionally biased region" description="Basic residues" evidence="5">
    <location>
        <begin position="689"/>
        <end position="698"/>
    </location>
</feature>
<dbReference type="InterPro" id="IPR007527">
    <property type="entry name" value="Znf_SWIM"/>
</dbReference>
<dbReference type="InterPro" id="IPR001878">
    <property type="entry name" value="Znf_CCHC"/>
</dbReference>
<dbReference type="PROSITE" id="PS50966">
    <property type="entry name" value="ZF_SWIM"/>
    <property type="match status" value="1"/>
</dbReference>
<dbReference type="PANTHER" id="PTHR31973:SF187">
    <property type="entry name" value="MUTATOR TRANSPOSASE MUDRA PROTEIN"/>
    <property type="match status" value="1"/>
</dbReference>
<organism evidence="8 9">
    <name type="scientific">Hibiscus syriacus</name>
    <name type="common">Rose of Sharon</name>
    <dbReference type="NCBI Taxonomy" id="106335"/>
    <lineage>
        <taxon>Eukaryota</taxon>
        <taxon>Viridiplantae</taxon>
        <taxon>Streptophyta</taxon>
        <taxon>Embryophyta</taxon>
        <taxon>Tracheophyta</taxon>
        <taxon>Spermatophyta</taxon>
        <taxon>Magnoliopsida</taxon>
        <taxon>eudicotyledons</taxon>
        <taxon>Gunneridae</taxon>
        <taxon>Pentapetalae</taxon>
        <taxon>rosids</taxon>
        <taxon>malvids</taxon>
        <taxon>Malvales</taxon>
        <taxon>Malvaceae</taxon>
        <taxon>Malvoideae</taxon>
        <taxon>Hibiscus</taxon>
    </lineage>
</organism>
<feature type="region of interest" description="Disordered" evidence="5">
    <location>
        <begin position="646"/>
        <end position="798"/>
    </location>
</feature>
<feature type="compositionally biased region" description="Basic residues" evidence="5">
    <location>
        <begin position="655"/>
        <end position="664"/>
    </location>
</feature>
<comment type="caution">
    <text evidence="8">The sequence shown here is derived from an EMBL/GenBank/DDBJ whole genome shotgun (WGS) entry which is preliminary data.</text>
</comment>
<evidence type="ECO:0000313" key="9">
    <source>
        <dbReference type="Proteomes" id="UP000436088"/>
    </source>
</evidence>
<proteinExistence type="predicted"/>
<accession>A0A6A3BWB5</accession>
<dbReference type="EMBL" id="VEPZ02000666">
    <property type="protein sequence ID" value="KAE8720944.1"/>
    <property type="molecule type" value="Genomic_DNA"/>
</dbReference>
<feature type="compositionally biased region" description="Basic and acidic residues" evidence="5">
    <location>
        <begin position="1"/>
        <end position="11"/>
    </location>
</feature>
<feature type="domain" description="SWIM-type" evidence="7">
    <location>
        <begin position="563"/>
        <end position="605"/>
    </location>
</feature>
<evidence type="ECO:0000256" key="5">
    <source>
        <dbReference type="SAM" id="MobiDB-lite"/>
    </source>
</evidence>
<evidence type="ECO:0008006" key="10">
    <source>
        <dbReference type="Google" id="ProtNLM"/>
    </source>
</evidence>
<dbReference type="InterPro" id="IPR018289">
    <property type="entry name" value="MULE_transposase_dom"/>
</dbReference>
<name>A0A6A3BWB5_HIBSY</name>
<keyword evidence="1" id="KW-0479">Metal-binding</keyword>
<evidence type="ECO:0000313" key="8">
    <source>
        <dbReference type="EMBL" id="KAE8720944.1"/>
    </source>
</evidence>
<dbReference type="GO" id="GO:0003676">
    <property type="term" value="F:nucleic acid binding"/>
    <property type="evidence" value="ECO:0007669"/>
    <property type="project" value="InterPro"/>
</dbReference>
<reference evidence="8" key="1">
    <citation type="submission" date="2019-09" db="EMBL/GenBank/DDBJ databases">
        <title>Draft genome information of white flower Hibiscus syriacus.</title>
        <authorList>
            <person name="Kim Y.-M."/>
        </authorList>
    </citation>
    <scope>NUCLEOTIDE SEQUENCE [LARGE SCALE GENOMIC DNA]</scope>
    <source>
        <strain evidence="8">YM2019G1</strain>
    </source>
</reference>
<keyword evidence="9" id="KW-1185">Reference proteome</keyword>
<dbReference type="PANTHER" id="PTHR31973">
    <property type="entry name" value="POLYPROTEIN, PUTATIVE-RELATED"/>
    <property type="match status" value="1"/>
</dbReference>
<gene>
    <name evidence="8" type="ORF">F3Y22_tig00017808pilonHSYRG00005</name>
</gene>
<keyword evidence="3" id="KW-0862">Zinc</keyword>
<dbReference type="AlphaFoldDB" id="A0A6A3BWB5"/>
<dbReference type="GO" id="GO:0008270">
    <property type="term" value="F:zinc ion binding"/>
    <property type="evidence" value="ECO:0007669"/>
    <property type="project" value="UniProtKB-KW"/>
</dbReference>
<sequence length="798" mass="90906">MDTAEMGHVETDNVEMGSVERENAKSGGIEMNSAESAGVEMDNAEMGSVERDNAEMGSVERNNAEMGSVERDNIESVGVEMDNVEMSNVERDNEKDKSSNEGVRGTEADFEEVVVEDENNGSNESDSDFQETDGENYFVDEESLPSMVEEDVINILGDTGRHEFNNRSDEMFDCSPVNSGELNSDRDSDSNAHPTFPEFNKKTDIENPKFQKGMLFCSKETLKEVIRQYGRVNRTTVLFKVNDNKRLQAICREGCPWKLWASPLYWHDSDSNTWQIKTYESEHTCAKLLKNKNVSYRNTNAGTTTVCKLDNRLFQRMYVCLQACKEGFKVGYRRIIRLDGCFLKSYYAGYLLSAVGTDANGGIYPIAYAIVESENQYSWLWFLEILGRDLHIDNSYGWCFMSDRKKGLVEVVAELFPNDEARNYVRHIYANFKKDHKGKALKDALWRVARAIYGREFHDAITKLKTLPNDAFEWLKHLNPQQWSKVHFSTTTKSDMLLNNLCECFDKIILEARDKPILTMMELIRTQIMRRIVCRYEVAEKINGPLCPNIQKCWATHARGLKYQVECGPGNQHVVDMGSHSCSCRKWDLTGIPCIHAVVVMQLHNDRPEPYVHTCYHKSTQLAIYSNFICPVKGAKQWTPFTEMEPILPPELRRPPGRPTKKRRNEADEGNKNGPKLSKKGSMGNCYKCGKHGHNKKTCRGEVGGNKSLNQHESRSSQPHAPDQPSQSSTPMQRQARTIQPTRQQVLRPKLPTMRPLNPPTTVRWMMPPSTTDHAIPGSQESSIFNPHNQDLHTTSKE</sequence>
<feature type="compositionally biased region" description="Polar residues" evidence="5">
    <location>
        <begin position="716"/>
        <end position="745"/>
    </location>
</feature>
<feature type="region of interest" description="Disordered" evidence="5">
    <location>
        <begin position="1"/>
        <end position="132"/>
    </location>
</feature>
<evidence type="ECO:0000256" key="2">
    <source>
        <dbReference type="ARBA" id="ARBA00022771"/>
    </source>
</evidence>
<feature type="compositionally biased region" description="Polar residues" evidence="5">
    <location>
        <begin position="769"/>
        <end position="789"/>
    </location>
</feature>